<dbReference type="PROSITE" id="PS51192">
    <property type="entry name" value="HELICASE_ATP_BIND_1"/>
    <property type="match status" value="1"/>
</dbReference>
<dbReference type="KEGG" id="nnu:104609473"/>
<dbReference type="GeneID" id="104609473"/>
<dbReference type="OrthoDB" id="5600252at2759"/>
<evidence type="ECO:0000256" key="5">
    <source>
        <dbReference type="ARBA" id="ARBA00022840"/>
    </source>
</evidence>
<evidence type="ECO:0000256" key="3">
    <source>
        <dbReference type="ARBA" id="ARBA00022801"/>
    </source>
</evidence>
<dbReference type="Pfam" id="PF04408">
    <property type="entry name" value="WHD_HA2"/>
    <property type="match status" value="1"/>
</dbReference>
<dbReference type="Pfam" id="PF00271">
    <property type="entry name" value="Helicase_C"/>
    <property type="match status" value="1"/>
</dbReference>
<dbReference type="OMA" id="SCWTPDC"/>
<dbReference type="InterPro" id="IPR014001">
    <property type="entry name" value="Helicase_ATP-bd"/>
</dbReference>
<dbReference type="Pfam" id="PF26026">
    <property type="entry name" value="RNA_hel_CTD"/>
    <property type="match status" value="1"/>
</dbReference>
<dbReference type="eggNOG" id="KOG0920">
    <property type="taxonomic scope" value="Eukaryota"/>
</dbReference>
<evidence type="ECO:0000256" key="4">
    <source>
        <dbReference type="ARBA" id="ARBA00022806"/>
    </source>
</evidence>
<dbReference type="SMART" id="SM00490">
    <property type="entry name" value="HELICc"/>
    <property type="match status" value="1"/>
</dbReference>
<dbReference type="Gene3D" id="3.40.50.300">
    <property type="entry name" value="P-loop containing nucleotide triphosphate hydrolases"/>
    <property type="match status" value="2"/>
</dbReference>
<accession>A0A1U8B0G7</accession>
<evidence type="ECO:0000313" key="10">
    <source>
        <dbReference type="Proteomes" id="UP000189703"/>
    </source>
</evidence>
<evidence type="ECO:0000256" key="6">
    <source>
        <dbReference type="ARBA" id="ARBA00022884"/>
    </source>
</evidence>
<gene>
    <name evidence="11" type="primary">LOC104609473</name>
</gene>
<comment type="similarity">
    <text evidence="8">Belongs to the DExH box helicase family.</text>
</comment>
<keyword evidence="4 11" id="KW-0347">Helicase</keyword>
<dbReference type="SMART" id="SM00487">
    <property type="entry name" value="DEXDc"/>
    <property type="match status" value="1"/>
</dbReference>
<dbReference type="GO" id="GO:0005634">
    <property type="term" value="C:nucleus"/>
    <property type="evidence" value="ECO:0000318"/>
    <property type="project" value="GO_Central"/>
</dbReference>
<dbReference type="Pfam" id="PF21010">
    <property type="entry name" value="HA2_C"/>
    <property type="match status" value="1"/>
</dbReference>
<dbReference type="FunFam" id="3.40.50.300:FF:000526">
    <property type="entry name" value="DExH-box ATP-dependent RNA helicase DExH3"/>
    <property type="match status" value="1"/>
</dbReference>
<proteinExistence type="inferred from homology"/>
<dbReference type="InterPro" id="IPR027417">
    <property type="entry name" value="P-loop_NTPase"/>
</dbReference>
<dbReference type="FunCoup" id="A0A1U8B0G7">
    <property type="interactions" value="3661"/>
</dbReference>
<dbReference type="FunFam" id="3.40.50.300:FF:000480">
    <property type="entry name" value="DExH-box ATP-dependent RNA helicase DExH3"/>
    <property type="match status" value="1"/>
</dbReference>
<dbReference type="SMART" id="SM00847">
    <property type="entry name" value="HA2"/>
    <property type="match status" value="1"/>
</dbReference>
<feature type="compositionally biased region" description="Low complexity" evidence="9">
    <location>
        <begin position="1138"/>
        <end position="1147"/>
    </location>
</feature>
<feature type="compositionally biased region" description="Basic residues" evidence="9">
    <location>
        <begin position="1148"/>
        <end position="1159"/>
    </location>
</feature>
<dbReference type="EC" id="3.6.4.13" evidence="1"/>
<dbReference type="GO" id="GO:0004386">
    <property type="term" value="F:helicase activity"/>
    <property type="evidence" value="ECO:0000318"/>
    <property type="project" value="GO_Central"/>
</dbReference>
<dbReference type="GO" id="GO:0016787">
    <property type="term" value="F:hydrolase activity"/>
    <property type="evidence" value="ECO:0007669"/>
    <property type="project" value="UniProtKB-KW"/>
</dbReference>
<keyword evidence="5" id="KW-0067">ATP-binding</keyword>
<dbReference type="InterPro" id="IPR048333">
    <property type="entry name" value="HA2_WH"/>
</dbReference>
<reference evidence="11" key="1">
    <citation type="submission" date="2025-08" db="UniProtKB">
        <authorList>
            <consortium name="RefSeq"/>
        </authorList>
    </citation>
    <scope>IDENTIFICATION</scope>
</reference>
<dbReference type="PANTHER" id="PTHR18934:SF103">
    <property type="entry name" value="RNA HELICASE"/>
    <property type="match status" value="1"/>
</dbReference>
<dbReference type="InterPro" id="IPR001650">
    <property type="entry name" value="Helicase_C-like"/>
</dbReference>
<dbReference type="Pfam" id="PF00270">
    <property type="entry name" value="DEAD"/>
    <property type="match status" value="1"/>
</dbReference>
<keyword evidence="6" id="KW-0694">RNA-binding</keyword>
<dbReference type="PANTHER" id="PTHR18934">
    <property type="entry name" value="ATP-DEPENDENT RNA HELICASE"/>
    <property type="match status" value="1"/>
</dbReference>
<dbReference type="Pfam" id="PF07717">
    <property type="entry name" value="OB_NTP_bind"/>
    <property type="match status" value="1"/>
</dbReference>
<dbReference type="SMART" id="SM00358">
    <property type="entry name" value="DSRM"/>
    <property type="match status" value="1"/>
</dbReference>
<dbReference type="Gene3D" id="1.20.120.1080">
    <property type="match status" value="1"/>
</dbReference>
<sequence length="1159" mass="131920">MHFGLRVLGIVKFVSTLSRLRCKSADEALSWFLRVSISDGGEFRKWGGVWSNYLVAGRRSFCGYAAEQFSDDEYECDFENHQASSSVVNIDEWKWKLSLLLRSEKDREIISRDKRDRRDYEQISNIAKRMGLYSEMYGKVVVASKVPLPNYRPDLDDKRPQREVVIPLGLQRRVEGLLQEHLDRMQLTSGQDRNNSVDDKVISQMEDVSQYENPDSFLDGSVMEKVLQRRSWRMRNLQRAWQESPEGKKMLEFRKSLPAYKEKERLLSAIARNQVIVISGETGCGKTTQLPQYILESEIESGRGAFCNIICTQPRRISAMAVSERVSAERGEPLGESVGYKVRLEGMKGKNTHLLFCTSGILLRRLLSDRNLNGITHVFVDEIHERGMNEDFLLIVLKDLLPRRRDLRLILMSATLNAELFSNYFGGSPKVHIPGFTYPVRAHFLEDVLEMTGYKFTSFNQIDDYGQEKLWKTQRQLVPRKRKNQITALVEDALNKSNFENYSSRTRDSLSCWTPDCIGFNLIEAVLCHICRKERPGAVLVFMTGWEDISCLRDQLKAHPLLGDPNRVLLLTCHGSMATSEQKLIFEKAPPNVRKIVLATNMAEASITINDIVFVVDCGKAKETTYDALNNTPCLLPSWISQASARQRRGRAGRVQPGECYHLYPRCVYEAFAEYQLPELLRTPLNSLCLQIKCLQLGSIGEFLSAALQPPEPRAVQNAVDFLKMIGALDERENMTNLGEFLSMLPVDPKLGKMLVMGAIFHCFDPILTIVSGLSVRDPFLLPQDKKDLAGTAKSRFSAKDYSDHMALVRAYEGWKDAEREGSAYEYCYRNFLSAQTLQAIHSLRKQFSFILKDAGLLAPDARTNNSLSHNQSLVRAIICSGLFPGIASVLHRESSMSFKTMDDGQVLLYANSVNARYQTITYPWLVFGEKVRVNTVFIRDSTGVSDSIVILFGGTLNRGIMAGHLKMLDGYIDFFMDPSLADCYWNLKDELDKLIYRKLQNPSLDIHKEGKYLMLAVQELVSGDQCEGRFIFGREYRKARDSNENSQNNSSYTKDGSNPKSLLQTLLMRAGHSPPKYKTKHLKTNEFRALVEFKGMQFVGKPKKNKQLAERDAAIEALAWLTHTSDRRDDDDDESPPDVTDNMLKLLGRRRKPKRRSG</sequence>
<dbReference type="GO" id="GO:0003724">
    <property type="term" value="F:RNA helicase activity"/>
    <property type="evidence" value="ECO:0007669"/>
    <property type="project" value="UniProtKB-EC"/>
</dbReference>
<keyword evidence="2" id="KW-0547">Nucleotide-binding</keyword>
<organism evidence="10 11">
    <name type="scientific">Nelumbo nucifera</name>
    <name type="common">Sacred lotus</name>
    <dbReference type="NCBI Taxonomy" id="4432"/>
    <lineage>
        <taxon>Eukaryota</taxon>
        <taxon>Viridiplantae</taxon>
        <taxon>Streptophyta</taxon>
        <taxon>Embryophyta</taxon>
        <taxon>Tracheophyta</taxon>
        <taxon>Spermatophyta</taxon>
        <taxon>Magnoliopsida</taxon>
        <taxon>Proteales</taxon>
        <taxon>Nelumbonaceae</taxon>
        <taxon>Nelumbo</taxon>
    </lineage>
</organism>
<protein>
    <recommendedName>
        <fullName evidence="1">RNA helicase</fullName>
        <ecNumber evidence="1">3.6.4.13</ecNumber>
    </recommendedName>
</protein>
<dbReference type="CDD" id="cd18791">
    <property type="entry name" value="SF2_C_RHA"/>
    <property type="match status" value="1"/>
</dbReference>
<evidence type="ECO:0000256" key="2">
    <source>
        <dbReference type="ARBA" id="ARBA00022741"/>
    </source>
</evidence>
<keyword evidence="10" id="KW-1185">Reference proteome</keyword>
<dbReference type="GO" id="GO:0005524">
    <property type="term" value="F:ATP binding"/>
    <property type="evidence" value="ECO:0007669"/>
    <property type="project" value="UniProtKB-KW"/>
</dbReference>
<dbReference type="Proteomes" id="UP000189703">
    <property type="component" value="Unplaced"/>
</dbReference>
<dbReference type="Gene3D" id="3.30.160.20">
    <property type="match status" value="1"/>
</dbReference>
<evidence type="ECO:0000313" key="11">
    <source>
        <dbReference type="RefSeq" id="XP_010274106.1"/>
    </source>
</evidence>
<dbReference type="GO" id="GO:0003723">
    <property type="term" value="F:RNA binding"/>
    <property type="evidence" value="ECO:0000318"/>
    <property type="project" value="GO_Central"/>
</dbReference>
<dbReference type="InterPro" id="IPR014720">
    <property type="entry name" value="dsRBD_dom"/>
</dbReference>
<feature type="region of interest" description="Disordered" evidence="9">
    <location>
        <begin position="1123"/>
        <end position="1159"/>
    </location>
</feature>
<name>A0A1U8B0G7_NELNU</name>
<dbReference type="InterPro" id="IPR011545">
    <property type="entry name" value="DEAD/DEAH_box_helicase_dom"/>
</dbReference>
<evidence type="ECO:0000256" key="8">
    <source>
        <dbReference type="ARBA" id="ARBA00060772"/>
    </source>
</evidence>
<evidence type="ECO:0000256" key="9">
    <source>
        <dbReference type="SAM" id="MobiDB-lite"/>
    </source>
</evidence>
<dbReference type="SUPFAM" id="SSF52540">
    <property type="entry name" value="P-loop containing nucleoside triphosphate hydrolases"/>
    <property type="match status" value="1"/>
</dbReference>
<dbReference type="AlphaFoldDB" id="A0A1U8B0G7"/>
<dbReference type="SUPFAM" id="SSF54768">
    <property type="entry name" value="dsRNA-binding domain-like"/>
    <property type="match status" value="1"/>
</dbReference>
<evidence type="ECO:0000256" key="7">
    <source>
        <dbReference type="ARBA" id="ARBA00047984"/>
    </source>
</evidence>
<dbReference type="CDD" id="cd17917">
    <property type="entry name" value="DEXHc_RHA-like"/>
    <property type="match status" value="1"/>
</dbReference>
<dbReference type="STRING" id="4432.A0A1U8B0G7"/>
<keyword evidence="3" id="KW-0378">Hydrolase</keyword>
<evidence type="ECO:0000256" key="1">
    <source>
        <dbReference type="ARBA" id="ARBA00012552"/>
    </source>
</evidence>
<comment type="catalytic activity">
    <reaction evidence="7">
        <text>ATP + H2O = ADP + phosphate + H(+)</text>
        <dbReference type="Rhea" id="RHEA:13065"/>
        <dbReference type="ChEBI" id="CHEBI:15377"/>
        <dbReference type="ChEBI" id="CHEBI:15378"/>
        <dbReference type="ChEBI" id="CHEBI:30616"/>
        <dbReference type="ChEBI" id="CHEBI:43474"/>
        <dbReference type="ChEBI" id="CHEBI:456216"/>
        <dbReference type="EC" id="3.6.4.13"/>
    </reaction>
</comment>
<dbReference type="PROSITE" id="PS51194">
    <property type="entry name" value="HELICASE_CTER"/>
    <property type="match status" value="1"/>
</dbReference>
<dbReference type="RefSeq" id="XP_010274106.1">
    <property type="nucleotide sequence ID" value="XM_010275804.2"/>
</dbReference>
<dbReference type="InterPro" id="IPR059023">
    <property type="entry name" value="RNA_hel_CTD"/>
</dbReference>
<dbReference type="Pfam" id="PF00035">
    <property type="entry name" value="dsrm"/>
    <property type="match status" value="1"/>
</dbReference>
<dbReference type="InterPro" id="IPR011709">
    <property type="entry name" value="DEAD-box_helicase_OB_fold"/>
</dbReference>
<dbReference type="InterPro" id="IPR007502">
    <property type="entry name" value="Helicase-assoc_dom"/>
</dbReference>
<dbReference type="FunFam" id="1.20.120.1080:FF:000002">
    <property type="entry name" value="Putative ATP-dependent RNA helicase DHX36"/>
    <property type="match status" value="1"/>
</dbReference>